<evidence type="ECO:0000313" key="2">
    <source>
        <dbReference type="EMBL" id="ABV86875.1"/>
    </source>
</evidence>
<protein>
    <submittedName>
        <fullName evidence="2">Uncharacterized protein</fullName>
    </submittedName>
</protein>
<dbReference type="STRING" id="398579.Spea_1550"/>
<dbReference type="eggNOG" id="ENOG5033BHN">
    <property type="taxonomic scope" value="Bacteria"/>
</dbReference>
<dbReference type="EMBL" id="CP000851">
    <property type="protein sequence ID" value="ABV86875.1"/>
    <property type="molecule type" value="Genomic_DNA"/>
</dbReference>
<keyword evidence="1" id="KW-0812">Transmembrane</keyword>
<dbReference type="HOGENOM" id="CLU_187376_1_0_6"/>
<evidence type="ECO:0000313" key="3">
    <source>
        <dbReference type="Proteomes" id="UP000002608"/>
    </source>
</evidence>
<gene>
    <name evidence="2" type="ordered locus">Spea_1550</name>
</gene>
<keyword evidence="1" id="KW-1133">Transmembrane helix</keyword>
<dbReference type="Proteomes" id="UP000002608">
    <property type="component" value="Chromosome"/>
</dbReference>
<keyword evidence="1" id="KW-0472">Membrane</keyword>
<accession>A8H2T8</accession>
<dbReference type="KEGG" id="spl:Spea_1550"/>
<sequence>MQMSINASLLGEFIFQILLIAMLVIGGISFYLGKRKTTTPTLVAIIGTMLSIIPPLGLIYVAALAFKKDIQA</sequence>
<organism evidence="2 3">
    <name type="scientific">Shewanella pealeana (strain ATCC 700345 / ANG-SQ1)</name>
    <dbReference type="NCBI Taxonomy" id="398579"/>
    <lineage>
        <taxon>Bacteria</taxon>
        <taxon>Pseudomonadati</taxon>
        <taxon>Pseudomonadota</taxon>
        <taxon>Gammaproteobacteria</taxon>
        <taxon>Alteromonadales</taxon>
        <taxon>Shewanellaceae</taxon>
        <taxon>Shewanella</taxon>
    </lineage>
</organism>
<feature type="transmembrane region" description="Helical" evidence="1">
    <location>
        <begin position="12"/>
        <end position="32"/>
    </location>
</feature>
<evidence type="ECO:0000256" key="1">
    <source>
        <dbReference type="SAM" id="Phobius"/>
    </source>
</evidence>
<reference evidence="2 3" key="1">
    <citation type="submission" date="2007-10" db="EMBL/GenBank/DDBJ databases">
        <title>Complete sequence of Shewanella pealeana ATCC 700345.</title>
        <authorList>
            <consortium name="US DOE Joint Genome Institute"/>
            <person name="Copeland A."/>
            <person name="Lucas S."/>
            <person name="Lapidus A."/>
            <person name="Barry K."/>
            <person name="Glavina del Rio T."/>
            <person name="Dalin E."/>
            <person name="Tice H."/>
            <person name="Pitluck S."/>
            <person name="Chertkov O."/>
            <person name="Brettin T."/>
            <person name="Bruce D."/>
            <person name="Detter J.C."/>
            <person name="Han C."/>
            <person name="Schmutz J."/>
            <person name="Larimer F."/>
            <person name="Land M."/>
            <person name="Hauser L."/>
            <person name="Kyrpides N."/>
            <person name="Kim E."/>
            <person name="Zhao J.-S.Z."/>
            <person name="Manno D."/>
            <person name="Hawari J."/>
            <person name="Richardson P."/>
        </authorList>
    </citation>
    <scope>NUCLEOTIDE SEQUENCE [LARGE SCALE GENOMIC DNA]</scope>
    <source>
        <strain evidence="3">ATCC 700345 / ANG-SQ1</strain>
    </source>
</reference>
<keyword evidence="3" id="KW-1185">Reference proteome</keyword>
<name>A8H2T8_SHEPA</name>
<feature type="transmembrane region" description="Helical" evidence="1">
    <location>
        <begin position="44"/>
        <end position="66"/>
    </location>
</feature>
<proteinExistence type="predicted"/>
<dbReference type="AlphaFoldDB" id="A8H2T8"/>